<feature type="compositionally biased region" description="Basic and acidic residues" evidence="1">
    <location>
        <begin position="1"/>
        <end position="15"/>
    </location>
</feature>
<dbReference type="Proteomes" id="UP000516028">
    <property type="component" value="Chromosome"/>
</dbReference>
<protein>
    <submittedName>
        <fullName evidence="2">Uncharacterized protein</fullName>
    </submittedName>
</protein>
<dbReference type="KEGG" id="daer:H9K75_01710"/>
<dbReference type="AlphaFoldDB" id="A0A7H0GKX3"/>
<feature type="region of interest" description="Disordered" evidence="1">
    <location>
        <begin position="1"/>
        <end position="69"/>
    </location>
</feature>
<dbReference type="EMBL" id="CP060783">
    <property type="protein sequence ID" value="QNP48939.1"/>
    <property type="molecule type" value="Genomic_DNA"/>
</dbReference>
<sequence>MTTNTRKQDGEEKAASEPTIIAEQNHAKEKSSAKDGAPASAPVSREDDQKSASGPTIIAEQERHPQKRR</sequence>
<gene>
    <name evidence="2" type="ORF">H9K75_01710</name>
</gene>
<keyword evidence="3" id="KW-1185">Reference proteome</keyword>
<organism evidence="2 3">
    <name type="scientific">Diaphorobacter aerolatus</name>
    <dbReference type="NCBI Taxonomy" id="1288495"/>
    <lineage>
        <taxon>Bacteria</taxon>
        <taxon>Pseudomonadati</taxon>
        <taxon>Pseudomonadota</taxon>
        <taxon>Betaproteobacteria</taxon>
        <taxon>Burkholderiales</taxon>
        <taxon>Comamonadaceae</taxon>
        <taxon>Diaphorobacter</taxon>
    </lineage>
</organism>
<evidence type="ECO:0000313" key="2">
    <source>
        <dbReference type="EMBL" id="QNP48939.1"/>
    </source>
</evidence>
<accession>A0A7H0GKX3</accession>
<dbReference type="RefSeq" id="WP_187724531.1">
    <property type="nucleotide sequence ID" value="NZ_CP060783.1"/>
</dbReference>
<reference evidence="2 3" key="1">
    <citation type="submission" date="2020-08" db="EMBL/GenBank/DDBJ databases">
        <title>Genome sequence of Diaphorobacter aerolatus KACC 16536T.</title>
        <authorList>
            <person name="Hyun D.-W."/>
            <person name="Bae J.-W."/>
        </authorList>
    </citation>
    <scope>NUCLEOTIDE SEQUENCE [LARGE SCALE GENOMIC DNA]</scope>
    <source>
        <strain evidence="2 3">KACC 16536</strain>
    </source>
</reference>
<evidence type="ECO:0000313" key="3">
    <source>
        <dbReference type="Proteomes" id="UP000516028"/>
    </source>
</evidence>
<feature type="compositionally biased region" description="Basic and acidic residues" evidence="1">
    <location>
        <begin position="60"/>
        <end position="69"/>
    </location>
</feature>
<evidence type="ECO:0000256" key="1">
    <source>
        <dbReference type="SAM" id="MobiDB-lite"/>
    </source>
</evidence>
<proteinExistence type="predicted"/>
<name>A0A7H0GKX3_9BURK</name>